<dbReference type="EMBL" id="LAZR01046096">
    <property type="protein sequence ID" value="KKK97332.1"/>
    <property type="molecule type" value="Genomic_DNA"/>
</dbReference>
<gene>
    <name evidence="1" type="ORF">LCGC14_2653810</name>
</gene>
<organism evidence="1">
    <name type="scientific">marine sediment metagenome</name>
    <dbReference type="NCBI Taxonomy" id="412755"/>
    <lineage>
        <taxon>unclassified sequences</taxon>
        <taxon>metagenomes</taxon>
        <taxon>ecological metagenomes</taxon>
    </lineage>
</organism>
<reference evidence="1" key="1">
    <citation type="journal article" date="2015" name="Nature">
        <title>Complex archaea that bridge the gap between prokaryotes and eukaryotes.</title>
        <authorList>
            <person name="Spang A."/>
            <person name="Saw J.H."/>
            <person name="Jorgensen S.L."/>
            <person name="Zaremba-Niedzwiedzka K."/>
            <person name="Martijn J."/>
            <person name="Lind A.E."/>
            <person name="van Eijk R."/>
            <person name="Schleper C."/>
            <person name="Guy L."/>
            <person name="Ettema T.J."/>
        </authorList>
    </citation>
    <scope>NUCLEOTIDE SEQUENCE</scope>
</reference>
<dbReference type="AlphaFoldDB" id="A0A0F8ZTW4"/>
<proteinExistence type="predicted"/>
<accession>A0A0F8ZTW4</accession>
<protein>
    <recommendedName>
        <fullName evidence="2">DUF1828 domain-containing protein</fullName>
    </recommendedName>
</protein>
<evidence type="ECO:0008006" key="2">
    <source>
        <dbReference type="Google" id="ProtNLM"/>
    </source>
</evidence>
<name>A0A0F8ZTW4_9ZZZZ</name>
<sequence>MARLEITEFKFTSDSLIVRFLSEFVTDGTLRFYMDQGILRCENKHMSREFVQSVLVRVGESIILDGIGD</sequence>
<comment type="caution">
    <text evidence="1">The sequence shown here is derived from an EMBL/GenBank/DDBJ whole genome shotgun (WGS) entry which is preliminary data.</text>
</comment>
<evidence type="ECO:0000313" key="1">
    <source>
        <dbReference type="EMBL" id="KKK97332.1"/>
    </source>
</evidence>